<dbReference type="InterPro" id="IPR008979">
    <property type="entry name" value="Galactose-bd-like_sf"/>
</dbReference>
<name>A0A4T3F341_9SPHN</name>
<comment type="similarity">
    <text evidence="1">Belongs to the glycosyl hydrolase 2 family.</text>
</comment>
<dbReference type="Gene3D" id="3.20.20.80">
    <property type="entry name" value="Glycosidases"/>
    <property type="match status" value="1"/>
</dbReference>
<dbReference type="SUPFAM" id="SSF49785">
    <property type="entry name" value="Galactose-binding domain-like"/>
    <property type="match status" value="1"/>
</dbReference>
<dbReference type="InterPro" id="IPR006101">
    <property type="entry name" value="Glyco_hydro_2"/>
</dbReference>
<dbReference type="SUPFAM" id="SSF49303">
    <property type="entry name" value="beta-Galactosidase/glucuronidase domain"/>
    <property type="match status" value="1"/>
</dbReference>
<reference evidence="6 7" key="1">
    <citation type="submission" date="2019-04" db="EMBL/GenBank/DDBJ databases">
        <title>Altererythrobacter aquimixticola sp. nov., isolated from sediment of junction between the ocean and a freshwater spring.</title>
        <authorList>
            <person name="Yoon J.-H."/>
        </authorList>
    </citation>
    <scope>NUCLEOTIDE SEQUENCE [LARGE SCALE GENOMIC DNA]</scope>
    <source>
        <strain evidence="6 7">SSKS-13</strain>
    </source>
</reference>
<dbReference type="InterPro" id="IPR006104">
    <property type="entry name" value="Glyco_hydro_2_N"/>
</dbReference>
<sequence>MIAAAFAMALLHGGRAGAQVLPDGPLLASADMREGQDLSGEWTYSIDPYRDGMAGFHGGAAGTGHRRYDDTDVEQARRADPPALYEYDMDRAPRATLPSSWLTHAPEMRHYQGLVWYQRRFDADPVAGERQFLRFGAVNYAAEVWLNGEFLGRHEGGFTPFAFEVTGKLRAEGNRLLVGADSIRDWQDVPPPVTDWETYGGITRPVSLIAVPETYVDDAWLRLTPDGRITMDIALDGPQAAGAPVEIAIPGLELRLTTNADPTGRVTFRITPPSGLERWSPQNPKLYDIEIRTGEDVWRDRVGFRTIAVRGSEVLLNGEPVFLSGISLHEEELGAQPTRNMTPAAARALLTIVRDDLNGNFVRLAHYPHGDAMVRAADELGLLVWSEIPVYWRIAFADPDVLTHARTMLSEMVLRDRNRASVVIWSVGNETPVDAPRNAFMAQLVADARTLDPHRLVSAALLTERDDSGEVPVMRLVDPLADHLDVLAVNTYNGWYGPDRPEDVPRIAWDVPAGRPLVFSEMGAGAQPGLHAAQGEEPIKFTEEYQATYYRNTLAMAEGIETLAGLSPWILKDFLSPRRQLPGVQDGWNRKGLIGPEGERKLAFDVLAEWYAEREE</sequence>
<dbReference type="InterPro" id="IPR006103">
    <property type="entry name" value="Glyco_hydro_2_cat"/>
</dbReference>
<keyword evidence="7" id="KW-1185">Reference proteome</keyword>
<dbReference type="Gene3D" id="2.60.40.10">
    <property type="entry name" value="Immunoglobulins"/>
    <property type="match status" value="1"/>
</dbReference>
<dbReference type="GO" id="GO:0004553">
    <property type="term" value="F:hydrolase activity, hydrolyzing O-glycosyl compounds"/>
    <property type="evidence" value="ECO:0007669"/>
    <property type="project" value="InterPro"/>
</dbReference>
<proteinExistence type="inferred from homology"/>
<dbReference type="OrthoDB" id="9758603at2"/>
<dbReference type="GO" id="GO:0005975">
    <property type="term" value="P:carbohydrate metabolic process"/>
    <property type="evidence" value="ECO:0007669"/>
    <property type="project" value="InterPro"/>
</dbReference>
<dbReference type="InterPro" id="IPR017853">
    <property type="entry name" value="GH"/>
</dbReference>
<feature type="domain" description="Glycosyl hydrolases family 2 sugar binding" evidence="5">
    <location>
        <begin position="38"/>
        <end position="212"/>
    </location>
</feature>
<comment type="caution">
    <text evidence="6">The sequence shown here is derived from an EMBL/GenBank/DDBJ whole genome shotgun (WGS) entry which is preliminary data.</text>
</comment>
<dbReference type="InterPro" id="IPR036156">
    <property type="entry name" value="Beta-gal/glucu_dom_sf"/>
</dbReference>
<keyword evidence="2" id="KW-0378">Hydrolase</keyword>
<dbReference type="Pfam" id="PF02836">
    <property type="entry name" value="Glyco_hydro_2_C"/>
    <property type="match status" value="1"/>
</dbReference>
<dbReference type="InterPro" id="IPR023232">
    <property type="entry name" value="Glyco_hydro_2_AS"/>
</dbReference>
<dbReference type="Proteomes" id="UP000309389">
    <property type="component" value="Unassembled WGS sequence"/>
</dbReference>
<dbReference type="PANTHER" id="PTHR42732">
    <property type="entry name" value="BETA-GALACTOSIDASE"/>
    <property type="match status" value="1"/>
</dbReference>
<dbReference type="Gene3D" id="2.60.120.260">
    <property type="entry name" value="Galactose-binding domain-like"/>
    <property type="match status" value="1"/>
</dbReference>
<dbReference type="EMBL" id="SSHH01000003">
    <property type="protein sequence ID" value="TIX49855.1"/>
    <property type="molecule type" value="Genomic_DNA"/>
</dbReference>
<evidence type="ECO:0000256" key="1">
    <source>
        <dbReference type="ARBA" id="ARBA00007401"/>
    </source>
</evidence>
<evidence type="ECO:0000256" key="2">
    <source>
        <dbReference type="ARBA" id="ARBA00022801"/>
    </source>
</evidence>
<gene>
    <name evidence="6" type="ORF">E5222_12020</name>
</gene>
<evidence type="ECO:0000313" key="7">
    <source>
        <dbReference type="Proteomes" id="UP000309389"/>
    </source>
</evidence>
<dbReference type="PROSITE" id="PS00608">
    <property type="entry name" value="GLYCOSYL_HYDROL_F2_2"/>
    <property type="match status" value="1"/>
</dbReference>
<dbReference type="InterPro" id="IPR013783">
    <property type="entry name" value="Ig-like_fold"/>
</dbReference>
<keyword evidence="3" id="KW-0326">Glycosidase</keyword>
<protein>
    <submittedName>
        <fullName evidence="6">Beta-glucuronidase</fullName>
    </submittedName>
</protein>
<dbReference type="SUPFAM" id="SSF51445">
    <property type="entry name" value="(Trans)glycosidases"/>
    <property type="match status" value="1"/>
</dbReference>
<feature type="domain" description="Glycoside hydrolase family 2 catalytic" evidence="4">
    <location>
        <begin position="307"/>
        <end position="549"/>
    </location>
</feature>
<evidence type="ECO:0000313" key="6">
    <source>
        <dbReference type="EMBL" id="TIX49855.1"/>
    </source>
</evidence>
<dbReference type="InterPro" id="IPR051913">
    <property type="entry name" value="GH2_Domain-Containing"/>
</dbReference>
<evidence type="ECO:0000259" key="4">
    <source>
        <dbReference type="Pfam" id="PF02836"/>
    </source>
</evidence>
<dbReference type="AlphaFoldDB" id="A0A4T3F341"/>
<dbReference type="PANTHER" id="PTHR42732:SF1">
    <property type="entry name" value="BETA-MANNOSIDASE"/>
    <property type="match status" value="1"/>
</dbReference>
<evidence type="ECO:0000259" key="5">
    <source>
        <dbReference type="Pfam" id="PF02837"/>
    </source>
</evidence>
<dbReference type="Pfam" id="PF02837">
    <property type="entry name" value="Glyco_hydro_2_N"/>
    <property type="match status" value="1"/>
</dbReference>
<dbReference type="PRINTS" id="PR00132">
    <property type="entry name" value="GLHYDRLASE2"/>
</dbReference>
<evidence type="ECO:0000256" key="3">
    <source>
        <dbReference type="ARBA" id="ARBA00023295"/>
    </source>
</evidence>
<organism evidence="6 7">
    <name type="scientific">Alteraurantiacibacter aquimixticola</name>
    <dbReference type="NCBI Taxonomy" id="2489173"/>
    <lineage>
        <taxon>Bacteria</taxon>
        <taxon>Pseudomonadati</taxon>
        <taxon>Pseudomonadota</taxon>
        <taxon>Alphaproteobacteria</taxon>
        <taxon>Sphingomonadales</taxon>
        <taxon>Erythrobacteraceae</taxon>
        <taxon>Alteraurantiacibacter</taxon>
    </lineage>
</organism>
<accession>A0A4T3F341</accession>